<feature type="region of interest" description="Disordered" evidence="1">
    <location>
        <begin position="157"/>
        <end position="176"/>
    </location>
</feature>
<evidence type="ECO:0000313" key="4">
    <source>
        <dbReference type="Proteomes" id="UP001642260"/>
    </source>
</evidence>
<dbReference type="PANTHER" id="PTHR12136:SF93">
    <property type="entry name" value="ENHANCED DISEASE RESISTANCE-LIKE PROTEIN (DUF1336)"/>
    <property type="match status" value="1"/>
</dbReference>
<dbReference type="Pfam" id="PF07059">
    <property type="entry name" value="EDR2_C"/>
    <property type="match status" value="1"/>
</dbReference>
<comment type="caution">
    <text evidence="3">The sequence shown here is derived from an EMBL/GenBank/DDBJ whole genome shotgun (WGS) entry which is preliminary data.</text>
</comment>
<dbReference type="InterPro" id="IPR045096">
    <property type="entry name" value="EDR2-like"/>
</dbReference>
<dbReference type="AlphaFoldDB" id="A0ABC8JIT9"/>
<feature type="compositionally biased region" description="Basic and acidic residues" evidence="1">
    <location>
        <begin position="162"/>
        <end position="176"/>
    </location>
</feature>
<feature type="domain" description="Protein ENHANCED DISEASE RESISTANCE 2 C-terminal" evidence="2">
    <location>
        <begin position="49"/>
        <end position="158"/>
    </location>
</feature>
<dbReference type="EMBL" id="CAKOAT010095599">
    <property type="protein sequence ID" value="CAH8321161.1"/>
    <property type="molecule type" value="Genomic_DNA"/>
</dbReference>
<organism evidence="3 4">
    <name type="scientific">Eruca vesicaria subsp. sativa</name>
    <name type="common">Garden rocket</name>
    <name type="synonym">Eruca sativa</name>
    <dbReference type="NCBI Taxonomy" id="29727"/>
    <lineage>
        <taxon>Eukaryota</taxon>
        <taxon>Viridiplantae</taxon>
        <taxon>Streptophyta</taxon>
        <taxon>Embryophyta</taxon>
        <taxon>Tracheophyta</taxon>
        <taxon>Spermatophyta</taxon>
        <taxon>Magnoliopsida</taxon>
        <taxon>eudicotyledons</taxon>
        <taxon>Gunneridae</taxon>
        <taxon>Pentapetalae</taxon>
        <taxon>rosids</taxon>
        <taxon>malvids</taxon>
        <taxon>Brassicales</taxon>
        <taxon>Brassicaceae</taxon>
        <taxon>Brassiceae</taxon>
        <taxon>Eruca</taxon>
    </lineage>
</organism>
<evidence type="ECO:0000256" key="1">
    <source>
        <dbReference type="SAM" id="MobiDB-lite"/>
    </source>
</evidence>
<dbReference type="Proteomes" id="UP001642260">
    <property type="component" value="Unassembled WGS sequence"/>
</dbReference>
<dbReference type="PANTHER" id="PTHR12136">
    <property type="entry name" value="ENHANCED DISEASE RESISTANCE-RELATED"/>
    <property type="match status" value="1"/>
</dbReference>
<accession>A0ABC8JIT9</accession>
<dbReference type="InterPro" id="IPR009769">
    <property type="entry name" value="EDR2_C"/>
</dbReference>
<reference evidence="3 4" key="1">
    <citation type="submission" date="2022-03" db="EMBL/GenBank/DDBJ databases">
        <authorList>
            <person name="Macdonald S."/>
            <person name="Ahmed S."/>
            <person name="Newling K."/>
        </authorList>
    </citation>
    <scope>NUCLEOTIDE SEQUENCE [LARGE SCALE GENOMIC DNA]</scope>
</reference>
<keyword evidence="4" id="KW-1185">Reference proteome</keyword>
<proteinExistence type="predicted"/>
<protein>
    <recommendedName>
        <fullName evidence="2">Protein ENHANCED DISEASE RESISTANCE 2 C-terminal domain-containing protein</fullName>
    </recommendedName>
</protein>
<evidence type="ECO:0000313" key="3">
    <source>
        <dbReference type="EMBL" id="CAH8321161.1"/>
    </source>
</evidence>
<name>A0ABC8JIT9_ERUVS</name>
<sequence length="191" mass="21217">MNQTESSANDNNPKPAITGETSAIPEWITETINGGSLPHVDLHTGVNGWATPPSNVFPLRSINYFPNKQKSPGGDYLLSPTGVDLLKSTTKLNNLLSRPDNRIRKAQSLNTFIFAINFQITGKEHHSLAFYFSTDQPIPSVLKRFIEGDDTFRNQRLKSSKPSRERAVDSQSRDGAVRSVPCRESCDVYLP</sequence>
<evidence type="ECO:0000259" key="2">
    <source>
        <dbReference type="Pfam" id="PF07059"/>
    </source>
</evidence>
<gene>
    <name evidence="3" type="ORF">ERUC_LOCUS9289</name>
</gene>